<dbReference type="PANTHER" id="PTHR23310">
    <property type="entry name" value="ACYL-COA-BINDING PROTEIN, ACBP"/>
    <property type="match status" value="1"/>
</dbReference>
<comment type="caution">
    <text evidence="3">The sequence shown here is derived from an EMBL/GenBank/DDBJ whole genome shotgun (WGS) entry which is preliminary data.</text>
</comment>
<evidence type="ECO:0000313" key="4">
    <source>
        <dbReference type="Proteomes" id="UP001208570"/>
    </source>
</evidence>
<dbReference type="PANTHER" id="PTHR23310:SF115">
    <property type="entry name" value="ACB DOMAIN-CONTAINING PROTEIN"/>
    <property type="match status" value="1"/>
</dbReference>
<feature type="domain" description="ACB" evidence="2">
    <location>
        <begin position="1"/>
        <end position="127"/>
    </location>
</feature>
<dbReference type="EMBL" id="JAODUP010000770">
    <property type="protein sequence ID" value="KAK2144294.1"/>
    <property type="molecule type" value="Genomic_DNA"/>
</dbReference>
<keyword evidence="4" id="KW-1185">Reference proteome</keyword>
<dbReference type="InterPro" id="IPR000582">
    <property type="entry name" value="Acyl-CoA-binding_protein"/>
</dbReference>
<dbReference type="PROSITE" id="PS51228">
    <property type="entry name" value="ACB_2"/>
    <property type="match status" value="1"/>
</dbReference>
<protein>
    <recommendedName>
        <fullName evidence="2">ACB domain-containing protein</fullName>
    </recommendedName>
</protein>
<evidence type="ECO:0000313" key="3">
    <source>
        <dbReference type="EMBL" id="KAK2144294.1"/>
    </source>
</evidence>
<evidence type="ECO:0000259" key="2">
    <source>
        <dbReference type="PROSITE" id="PS51228"/>
    </source>
</evidence>
<proteinExistence type="predicted"/>
<keyword evidence="1" id="KW-0446">Lipid-binding</keyword>
<dbReference type="GO" id="GO:0000062">
    <property type="term" value="F:fatty-acyl-CoA binding"/>
    <property type="evidence" value="ECO:0007669"/>
    <property type="project" value="InterPro"/>
</dbReference>
<dbReference type="SUPFAM" id="SSF47027">
    <property type="entry name" value="Acyl-CoA binding protein"/>
    <property type="match status" value="1"/>
</dbReference>
<reference evidence="3" key="1">
    <citation type="journal article" date="2023" name="Mol. Biol. Evol.">
        <title>Third-Generation Sequencing Reveals the Adaptive Role of the Epigenome in Three Deep-Sea Polychaetes.</title>
        <authorList>
            <person name="Perez M."/>
            <person name="Aroh O."/>
            <person name="Sun Y."/>
            <person name="Lan Y."/>
            <person name="Juniper S.K."/>
            <person name="Young C.R."/>
            <person name="Angers B."/>
            <person name="Qian P.Y."/>
        </authorList>
    </citation>
    <scope>NUCLEOTIDE SEQUENCE</scope>
    <source>
        <strain evidence="3">P08H-3</strain>
    </source>
</reference>
<dbReference type="Pfam" id="PF00887">
    <property type="entry name" value="ACBP"/>
    <property type="match status" value="1"/>
</dbReference>
<gene>
    <name evidence="3" type="ORF">LSH36_770g01024</name>
</gene>
<dbReference type="PRINTS" id="PR00689">
    <property type="entry name" value="ACOABINDINGP"/>
</dbReference>
<organism evidence="3 4">
    <name type="scientific">Paralvinella palmiformis</name>
    <dbReference type="NCBI Taxonomy" id="53620"/>
    <lineage>
        <taxon>Eukaryota</taxon>
        <taxon>Metazoa</taxon>
        <taxon>Spiralia</taxon>
        <taxon>Lophotrochozoa</taxon>
        <taxon>Annelida</taxon>
        <taxon>Polychaeta</taxon>
        <taxon>Sedentaria</taxon>
        <taxon>Canalipalpata</taxon>
        <taxon>Terebellida</taxon>
        <taxon>Terebelliformia</taxon>
        <taxon>Alvinellidae</taxon>
        <taxon>Paralvinella</taxon>
    </lineage>
</organism>
<name>A0AAD9MVA1_9ANNE</name>
<dbReference type="InterPro" id="IPR035984">
    <property type="entry name" value="Acyl-CoA-binding_sf"/>
</dbReference>
<dbReference type="GO" id="GO:0006631">
    <property type="term" value="P:fatty acid metabolic process"/>
    <property type="evidence" value="ECO:0007669"/>
    <property type="project" value="TreeGrafter"/>
</dbReference>
<dbReference type="AlphaFoldDB" id="A0AAD9MVA1"/>
<dbReference type="Proteomes" id="UP001208570">
    <property type="component" value="Unassembled WGS sequence"/>
</dbReference>
<evidence type="ECO:0000256" key="1">
    <source>
        <dbReference type="ARBA" id="ARBA00023121"/>
    </source>
</evidence>
<sequence>FGQTKFSEEFLSTLSGSAVLLWRTNPNLLRQNPAAHVMLGLLDRSRSLPRDLLFTGPISPSIDKKLLFYSYYKQAKFGKNPHDQPWAIQFEAKAKWEAWKKLGDMSKEEAMKLYVEEMYKVANGGYVIFCLRAQLIEWRSRMVSWFESVDSFAVLPTCDQPAEFSNLTDEEMKFAEPPVKDKIDVFLSLVSIIYIYRSLK</sequence>
<dbReference type="InterPro" id="IPR014352">
    <property type="entry name" value="FERM/acyl-CoA-bd_prot_sf"/>
</dbReference>
<dbReference type="Gene3D" id="1.20.80.10">
    <property type="match status" value="1"/>
</dbReference>
<feature type="non-terminal residue" evidence="3">
    <location>
        <position position="1"/>
    </location>
</feature>
<accession>A0AAD9MVA1</accession>